<organism evidence="4 5">
    <name type="scientific">Streptomyces halobius</name>
    <dbReference type="NCBI Taxonomy" id="2879846"/>
    <lineage>
        <taxon>Bacteria</taxon>
        <taxon>Bacillati</taxon>
        <taxon>Actinomycetota</taxon>
        <taxon>Actinomycetes</taxon>
        <taxon>Kitasatosporales</taxon>
        <taxon>Streptomycetaceae</taxon>
        <taxon>Streptomyces</taxon>
    </lineage>
</organism>
<dbReference type="Gene3D" id="3.30.750.24">
    <property type="entry name" value="STAS domain"/>
    <property type="match status" value="1"/>
</dbReference>
<evidence type="ECO:0000313" key="4">
    <source>
        <dbReference type="EMBL" id="UQA98101.1"/>
    </source>
</evidence>
<dbReference type="NCBIfam" id="TIGR00377">
    <property type="entry name" value="ant_ant_sig"/>
    <property type="match status" value="1"/>
</dbReference>
<protein>
    <recommendedName>
        <fullName evidence="2">Anti-sigma factor antagonist</fullName>
    </recommendedName>
</protein>
<dbReference type="Pfam" id="PF01740">
    <property type="entry name" value="STAS"/>
    <property type="match status" value="1"/>
</dbReference>
<feature type="domain" description="STAS" evidence="3">
    <location>
        <begin position="30"/>
        <end position="111"/>
    </location>
</feature>
<proteinExistence type="inferred from homology"/>
<dbReference type="EMBL" id="CP086322">
    <property type="protein sequence ID" value="UQA98101.1"/>
    <property type="molecule type" value="Genomic_DNA"/>
</dbReference>
<gene>
    <name evidence="4" type="ORF">K9S39_37890</name>
</gene>
<keyword evidence="5" id="KW-1185">Reference proteome</keyword>
<sequence length="157" mass="16762">MGRDTEVPDRAGQDYQGFVGSVRAAGTTTVLELRGELDIFAVAVLSDRLDGLTGTHPDLLLDLRAVTFIDCAGLSLLVRARQRTRERGGRLRLTGVPDRGNIARLLRMTRLTGQFEIVPHQAVAPGLIVEGIVADHISMIGRVALPGVTDVADGAVV</sequence>
<evidence type="ECO:0000256" key="1">
    <source>
        <dbReference type="ARBA" id="ARBA00009013"/>
    </source>
</evidence>
<dbReference type="SUPFAM" id="SSF52091">
    <property type="entry name" value="SpoIIaa-like"/>
    <property type="match status" value="1"/>
</dbReference>
<accession>A0ABY4MP56</accession>
<dbReference type="InterPro" id="IPR002645">
    <property type="entry name" value="STAS_dom"/>
</dbReference>
<dbReference type="CDD" id="cd07043">
    <property type="entry name" value="STAS_anti-anti-sigma_factors"/>
    <property type="match status" value="1"/>
</dbReference>
<evidence type="ECO:0000313" key="5">
    <source>
        <dbReference type="Proteomes" id="UP000830115"/>
    </source>
</evidence>
<name>A0ABY4MP56_9ACTN</name>
<dbReference type="InterPro" id="IPR003658">
    <property type="entry name" value="Anti-sigma_ant"/>
</dbReference>
<evidence type="ECO:0000256" key="2">
    <source>
        <dbReference type="RuleBase" id="RU003749"/>
    </source>
</evidence>
<dbReference type="PANTHER" id="PTHR33495:SF2">
    <property type="entry name" value="ANTI-SIGMA FACTOR ANTAGONIST TM_1081-RELATED"/>
    <property type="match status" value="1"/>
</dbReference>
<comment type="similarity">
    <text evidence="1 2">Belongs to the anti-sigma-factor antagonist family.</text>
</comment>
<dbReference type="InterPro" id="IPR036513">
    <property type="entry name" value="STAS_dom_sf"/>
</dbReference>
<dbReference type="PROSITE" id="PS50801">
    <property type="entry name" value="STAS"/>
    <property type="match status" value="1"/>
</dbReference>
<reference evidence="4" key="1">
    <citation type="submission" date="2021-10" db="EMBL/GenBank/DDBJ databases">
        <title>Streptomyces nigrumlapis sp.nov.,an antimicrobial producing actinobacterium isolated from Black Gobi rocks.</title>
        <authorList>
            <person name="Wen Y."/>
            <person name="Zhang W."/>
            <person name="Liu X.G."/>
        </authorList>
    </citation>
    <scope>NUCLEOTIDE SEQUENCE</scope>
    <source>
        <strain evidence="4">ST13-2-2</strain>
    </source>
</reference>
<dbReference type="PANTHER" id="PTHR33495">
    <property type="entry name" value="ANTI-SIGMA FACTOR ANTAGONIST TM_1081-RELATED-RELATED"/>
    <property type="match status" value="1"/>
</dbReference>
<evidence type="ECO:0000259" key="3">
    <source>
        <dbReference type="PROSITE" id="PS50801"/>
    </source>
</evidence>
<dbReference type="Proteomes" id="UP000830115">
    <property type="component" value="Chromosome"/>
</dbReference>